<dbReference type="EMBL" id="MBTF01000004">
    <property type="protein sequence ID" value="OOQ60921.1"/>
    <property type="molecule type" value="Genomic_DNA"/>
</dbReference>
<keyword evidence="3" id="KW-1185">Reference proteome</keyword>
<protein>
    <recommendedName>
        <fullName evidence="1">Antitoxin SocA-like Panacea domain-containing protein</fullName>
    </recommendedName>
</protein>
<evidence type="ECO:0000313" key="3">
    <source>
        <dbReference type="Proteomes" id="UP000189739"/>
    </source>
</evidence>
<accession>A0A1S9PIX6</accession>
<name>A0A1S9PIX6_9SPHI</name>
<proteinExistence type="predicted"/>
<dbReference type="AlphaFoldDB" id="A0A1S9PIX6"/>
<dbReference type="STRING" id="1792845.BC343_23455"/>
<sequence length="159" mass="18294">MPYSAITIAAAFVQKGIDEGNPMTQMKLQKLVYFAHGYNLAKRNEPLINEEVQAWKFGPVIPAIYNDYKRYGREPISSFDQVESVYCFGFNDSVLDKDAIEALDYTWKATAHLSASDLSAWTHKHGSPWAEVYNPKDMSIPIKKESIRQYFRNFLFPNE</sequence>
<gene>
    <name evidence="2" type="ORF">BC343_23455</name>
</gene>
<dbReference type="Proteomes" id="UP000189739">
    <property type="component" value="Unassembled WGS sequence"/>
</dbReference>
<organism evidence="2 3">
    <name type="scientific">Mucilaginibacter pedocola</name>
    <dbReference type="NCBI Taxonomy" id="1792845"/>
    <lineage>
        <taxon>Bacteria</taxon>
        <taxon>Pseudomonadati</taxon>
        <taxon>Bacteroidota</taxon>
        <taxon>Sphingobacteriia</taxon>
        <taxon>Sphingobacteriales</taxon>
        <taxon>Sphingobacteriaceae</taxon>
        <taxon>Mucilaginibacter</taxon>
    </lineage>
</organism>
<comment type="caution">
    <text evidence="2">The sequence shown here is derived from an EMBL/GenBank/DDBJ whole genome shotgun (WGS) entry which is preliminary data.</text>
</comment>
<dbReference type="RefSeq" id="WP_078347239.1">
    <property type="nucleotide sequence ID" value="NZ_MBTF01000004.1"/>
</dbReference>
<dbReference type="Pfam" id="PF13274">
    <property type="entry name" value="SocA_Panacea"/>
    <property type="match status" value="1"/>
</dbReference>
<feature type="domain" description="Antitoxin SocA-like Panacea" evidence="1">
    <location>
        <begin position="28"/>
        <end position="129"/>
    </location>
</feature>
<reference evidence="2 3" key="1">
    <citation type="submission" date="2016-07" db="EMBL/GenBank/DDBJ databases">
        <title>Genomic analysis of zinc-resistant bacterium Mucilaginibacter pedocola TBZ30.</title>
        <authorList>
            <person name="Huang J."/>
            <person name="Tang J."/>
        </authorList>
    </citation>
    <scope>NUCLEOTIDE SEQUENCE [LARGE SCALE GENOMIC DNA]</scope>
    <source>
        <strain evidence="2 3">TBZ30</strain>
    </source>
</reference>
<dbReference type="InterPro" id="IPR025272">
    <property type="entry name" value="SocA_Panacea"/>
</dbReference>
<evidence type="ECO:0000313" key="2">
    <source>
        <dbReference type="EMBL" id="OOQ60921.1"/>
    </source>
</evidence>
<dbReference type="OrthoDB" id="9799173at2"/>
<evidence type="ECO:0000259" key="1">
    <source>
        <dbReference type="Pfam" id="PF13274"/>
    </source>
</evidence>